<dbReference type="Proteomes" id="UP001442494">
    <property type="component" value="Unassembled WGS sequence"/>
</dbReference>
<gene>
    <name evidence="2" type="ORF">NDI37_09745</name>
</gene>
<evidence type="ECO:0000313" key="3">
    <source>
        <dbReference type="Proteomes" id="UP001442494"/>
    </source>
</evidence>
<feature type="domain" description="Trypsin-co-occurring" evidence="1">
    <location>
        <begin position="14"/>
        <end position="101"/>
    </location>
</feature>
<dbReference type="Pfam" id="PF19493">
    <property type="entry name" value="Trypco1"/>
    <property type="match status" value="1"/>
</dbReference>
<dbReference type="InterPro" id="IPR045794">
    <property type="entry name" value="Trypco1"/>
</dbReference>
<protein>
    <recommendedName>
        <fullName evidence="1">Trypsin-co-occurring domain-containing protein</fullName>
    </recommendedName>
</protein>
<proteinExistence type="predicted"/>
<evidence type="ECO:0000313" key="2">
    <source>
        <dbReference type="EMBL" id="MEP0864750.1"/>
    </source>
</evidence>
<dbReference type="NCBIfam" id="NF041216">
    <property type="entry name" value="CU044_2847_fam"/>
    <property type="match status" value="1"/>
</dbReference>
<sequence>MRESEMTTEKVPVELPNGAVINIEVSESGRIDVAFDTFPFNDIATALEGITTALKDTLEKAKPQKASVKFGLEMSIESGKLTAAIVKGSGKANLEITLEWGNP</sequence>
<comment type="caution">
    <text evidence="2">The sequence shown here is derived from an EMBL/GenBank/DDBJ whole genome shotgun (WGS) entry which is preliminary data.</text>
</comment>
<name>A0ABV0JMW7_9CYAN</name>
<organism evidence="2 3">
    <name type="scientific">Funiculus sociatus GB2-A5</name>
    <dbReference type="NCBI Taxonomy" id="2933946"/>
    <lineage>
        <taxon>Bacteria</taxon>
        <taxon>Bacillati</taxon>
        <taxon>Cyanobacteriota</taxon>
        <taxon>Cyanophyceae</taxon>
        <taxon>Coleofasciculales</taxon>
        <taxon>Coleofasciculaceae</taxon>
        <taxon>Funiculus</taxon>
    </lineage>
</organism>
<evidence type="ECO:0000259" key="1">
    <source>
        <dbReference type="Pfam" id="PF19493"/>
    </source>
</evidence>
<dbReference type="EMBL" id="JAMPKK010000017">
    <property type="protein sequence ID" value="MEP0864750.1"/>
    <property type="molecule type" value="Genomic_DNA"/>
</dbReference>
<accession>A0ABV0JMW7</accession>
<keyword evidence="3" id="KW-1185">Reference proteome</keyword>
<reference evidence="2 3" key="1">
    <citation type="submission" date="2022-04" db="EMBL/GenBank/DDBJ databases">
        <title>Positive selection, recombination, and allopatry shape intraspecific diversity of widespread and dominant cyanobacteria.</title>
        <authorList>
            <person name="Wei J."/>
            <person name="Shu W."/>
            <person name="Hu C."/>
        </authorList>
    </citation>
    <scope>NUCLEOTIDE SEQUENCE [LARGE SCALE GENOMIC DNA]</scope>
    <source>
        <strain evidence="2 3">GB2-A5</strain>
    </source>
</reference>